<dbReference type="EMBL" id="CM027685">
    <property type="protein sequence ID" value="KAG0525571.1"/>
    <property type="molecule type" value="Genomic_DNA"/>
</dbReference>
<sequence length="133" mass="15510">MLAPRLKHRWSTLLYWAFTAIQKKGEEDHWSRFSFPGQSANALHAPSCKRYSRDGRRGGYYWQQRGEDRSRPRAHVFPHVDVCVCVIRFFARRTSGTGTSRGRPCPCARLSQTMERLLLRQSQRLKPFTVSIV</sequence>
<comment type="caution">
    <text evidence="1">The sequence shown here is derived from an EMBL/GenBank/DDBJ whole genome shotgun (WGS) entry which is preliminary data.</text>
</comment>
<reference evidence="1" key="1">
    <citation type="journal article" date="2019" name="BMC Genomics">
        <title>A new reference genome for Sorghum bicolor reveals high levels of sequence similarity between sweet and grain genotypes: implications for the genetics of sugar metabolism.</title>
        <authorList>
            <person name="Cooper E.A."/>
            <person name="Brenton Z.W."/>
            <person name="Flinn B.S."/>
            <person name="Jenkins J."/>
            <person name="Shu S."/>
            <person name="Flowers D."/>
            <person name="Luo F."/>
            <person name="Wang Y."/>
            <person name="Xia P."/>
            <person name="Barry K."/>
            <person name="Daum C."/>
            <person name="Lipzen A."/>
            <person name="Yoshinaga Y."/>
            <person name="Schmutz J."/>
            <person name="Saski C."/>
            <person name="Vermerris W."/>
            <person name="Kresovich S."/>
        </authorList>
    </citation>
    <scope>NUCLEOTIDE SEQUENCE</scope>
</reference>
<protein>
    <submittedName>
        <fullName evidence="1">Uncharacterized protein</fullName>
    </submittedName>
</protein>
<organism evidence="1 2">
    <name type="scientific">Sorghum bicolor</name>
    <name type="common">Sorghum</name>
    <name type="synonym">Sorghum vulgare</name>
    <dbReference type="NCBI Taxonomy" id="4558"/>
    <lineage>
        <taxon>Eukaryota</taxon>
        <taxon>Viridiplantae</taxon>
        <taxon>Streptophyta</taxon>
        <taxon>Embryophyta</taxon>
        <taxon>Tracheophyta</taxon>
        <taxon>Spermatophyta</taxon>
        <taxon>Magnoliopsida</taxon>
        <taxon>Liliopsida</taxon>
        <taxon>Poales</taxon>
        <taxon>Poaceae</taxon>
        <taxon>PACMAD clade</taxon>
        <taxon>Panicoideae</taxon>
        <taxon>Andropogonodae</taxon>
        <taxon>Andropogoneae</taxon>
        <taxon>Sorghinae</taxon>
        <taxon>Sorghum</taxon>
    </lineage>
</organism>
<dbReference type="AlphaFoldDB" id="A0A921QPN2"/>
<gene>
    <name evidence="1" type="ORF">BDA96_06G067900</name>
</gene>
<reference evidence="1" key="2">
    <citation type="submission" date="2020-10" db="EMBL/GenBank/DDBJ databases">
        <authorList>
            <person name="Cooper E.A."/>
            <person name="Brenton Z.W."/>
            <person name="Flinn B.S."/>
            <person name="Jenkins J."/>
            <person name="Shu S."/>
            <person name="Flowers D."/>
            <person name="Luo F."/>
            <person name="Wang Y."/>
            <person name="Xia P."/>
            <person name="Barry K."/>
            <person name="Daum C."/>
            <person name="Lipzen A."/>
            <person name="Yoshinaga Y."/>
            <person name="Schmutz J."/>
            <person name="Saski C."/>
            <person name="Vermerris W."/>
            <person name="Kresovich S."/>
        </authorList>
    </citation>
    <scope>NUCLEOTIDE SEQUENCE</scope>
</reference>
<dbReference type="Proteomes" id="UP000807115">
    <property type="component" value="Chromosome 6"/>
</dbReference>
<accession>A0A921QPN2</accession>
<evidence type="ECO:0000313" key="2">
    <source>
        <dbReference type="Proteomes" id="UP000807115"/>
    </source>
</evidence>
<proteinExistence type="predicted"/>
<name>A0A921QPN2_SORBI</name>
<evidence type="ECO:0000313" key="1">
    <source>
        <dbReference type="EMBL" id="KAG0525571.1"/>
    </source>
</evidence>